<keyword evidence="7" id="KW-1185">Reference proteome</keyword>
<evidence type="ECO:0000313" key="7">
    <source>
        <dbReference type="Proteomes" id="UP001497744"/>
    </source>
</evidence>
<evidence type="ECO:0000256" key="2">
    <source>
        <dbReference type="ARBA" id="ARBA00022980"/>
    </source>
</evidence>
<dbReference type="InterPro" id="IPR019972">
    <property type="entry name" value="Ribosomal_uL14_CS"/>
</dbReference>
<dbReference type="InterPro" id="IPR000218">
    <property type="entry name" value="Ribosomal_uL14"/>
</dbReference>
<dbReference type="PANTHER" id="PTHR11761:SF3">
    <property type="entry name" value="LARGE RIBOSOMAL SUBUNIT PROTEIN UL14M"/>
    <property type="match status" value="1"/>
</dbReference>
<sequence length="180" mass="19366">MFLSGLLRGLQKMSIVRCGDTSGIVKGCIIGLGRTRHGTGKIGDRIKVSVREKAADCTVSNKKPRGIIIRRKKETVRRDGMVFKFDENAFVVIANNKLVASKIRGPGVRHAEAGDWLERHDQPDDQPVQAEGLGEDEGEKHADEEAGLLGVGPDTGVTDDADGQAGGLRHVSALRGSPYQ</sequence>
<dbReference type="Proteomes" id="UP001497744">
    <property type="component" value="Unassembled WGS sequence"/>
</dbReference>
<dbReference type="InterPro" id="IPR036853">
    <property type="entry name" value="Ribosomal_uL14_sf"/>
</dbReference>
<dbReference type="GO" id="GO:0070180">
    <property type="term" value="F:large ribosomal subunit rRNA binding"/>
    <property type="evidence" value="ECO:0007669"/>
    <property type="project" value="TreeGrafter"/>
</dbReference>
<protein>
    <submittedName>
        <fullName evidence="6">Mitochondrial ribosomal protein L14, putative</fullName>
    </submittedName>
</protein>
<dbReference type="PROSITE" id="PS00049">
    <property type="entry name" value="RIBOSOMAL_L14"/>
    <property type="match status" value="1"/>
</dbReference>
<dbReference type="HAMAP" id="MF_01367">
    <property type="entry name" value="Ribosomal_uL14"/>
    <property type="match status" value="1"/>
</dbReference>
<dbReference type="SMART" id="SM01374">
    <property type="entry name" value="Ribosomal_L14"/>
    <property type="match status" value="1"/>
</dbReference>
<dbReference type="GeneID" id="94196038"/>
<dbReference type="SUPFAM" id="SSF50193">
    <property type="entry name" value="Ribosomal protein L14"/>
    <property type="match status" value="1"/>
</dbReference>
<comment type="caution">
    <text evidence="6">The sequence shown here is derived from an EMBL/GenBank/DDBJ whole genome shotgun (WGS) entry which is preliminary data.</text>
</comment>
<proteinExistence type="inferred from homology"/>
<organism evidence="6 7">
    <name type="scientific">Babesia caballi</name>
    <dbReference type="NCBI Taxonomy" id="5871"/>
    <lineage>
        <taxon>Eukaryota</taxon>
        <taxon>Sar</taxon>
        <taxon>Alveolata</taxon>
        <taxon>Apicomplexa</taxon>
        <taxon>Aconoidasida</taxon>
        <taxon>Piroplasmida</taxon>
        <taxon>Babesiidae</taxon>
        <taxon>Babesia</taxon>
    </lineage>
</organism>
<evidence type="ECO:0000256" key="5">
    <source>
        <dbReference type="SAM" id="MobiDB-lite"/>
    </source>
</evidence>
<evidence type="ECO:0000256" key="1">
    <source>
        <dbReference type="ARBA" id="ARBA00010745"/>
    </source>
</evidence>
<feature type="region of interest" description="Disordered" evidence="5">
    <location>
        <begin position="116"/>
        <end position="180"/>
    </location>
</feature>
<gene>
    <name evidence="6" type="ORF">BcabD6B2_39920</name>
</gene>
<reference evidence="6 7" key="1">
    <citation type="submission" date="2021-06" db="EMBL/GenBank/DDBJ databases">
        <title>Genome sequence of Babesia caballi.</title>
        <authorList>
            <person name="Yamagishi J."/>
            <person name="Kidaka T."/>
            <person name="Ochi A."/>
        </authorList>
    </citation>
    <scope>NUCLEOTIDE SEQUENCE [LARGE SCALE GENOMIC DNA]</scope>
    <source>
        <strain evidence="6">USDA-D6B2</strain>
    </source>
</reference>
<accession>A0AAV4LY68</accession>
<dbReference type="Gene3D" id="2.40.150.20">
    <property type="entry name" value="Ribosomal protein L14"/>
    <property type="match status" value="1"/>
</dbReference>
<dbReference type="Pfam" id="PF00238">
    <property type="entry name" value="Ribosomal_L14"/>
    <property type="match status" value="1"/>
</dbReference>
<dbReference type="PANTHER" id="PTHR11761">
    <property type="entry name" value="50S/60S RIBOSOMAL PROTEIN L14/L23"/>
    <property type="match status" value="1"/>
</dbReference>
<evidence type="ECO:0000256" key="3">
    <source>
        <dbReference type="ARBA" id="ARBA00023274"/>
    </source>
</evidence>
<dbReference type="GO" id="GO:0006412">
    <property type="term" value="P:translation"/>
    <property type="evidence" value="ECO:0007669"/>
    <property type="project" value="InterPro"/>
</dbReference>
<evidence type="ECO:0000313" key="6">
    <source>
        <dbReference type="EMBL" id="GIX64557.1"/>
    </source>
</evidence>
<comment type="similarity">
    <text evidence="1 4">Belongs to the universal ribosomal protein uL14 family.</text>
</comment>
<dbReference type="GO" id="GO:0003735">
    <property type="term" value="F:structural constituent of ribosome"/>
    <property type="evidence" value="ECO:0007669"/>
    <property type="project" value="InterPro"/>
</dbReference>
<dbReference type="AlphaFoldDB" id="A0AAV4LY68"/>
<dbReference type="EMBL" id="BPLF01000003">
    <property type="protein sequence ID" value="GIX64557.1"/>
    <property type="molecule type" value="Genomic_DNA"/>
</dbReference>
<dbReference type="RefSeq" id="XP_067716626.1">
    <property type="nucleotide sequence ID" value="XM_067860525.1"/>
</dbReference>
<dbReference type="CDD" id="cd00337">
    <property type="entry name" value="Ribosomal_uL14"/>
    <property type="match status" value="1"/>
</dbReference>
<keyword evidence="3 4" id="KW-0687">Ribonucleoprotein</keyword>
<keyword evidence="2 4" id="KW-0689">Ribosomal protein</keyword>
<evidence type="ECO:0000256" key="4">
    <source>
        <dbReference type="RuleBase" id="RU003949"/>
    </source>
</evidence>
<dbReference type="GO" id="GO:0005762">
    <property type="term" value="C:mitochondrial large ribosomal subunit"/>
    <property type="evidence" value="ECO:0007669"/>
    <property type="project" value="TreeGrafter"/>
</dbReference>
<name>A0AAV4LY68_BABCB</name>